<sequence length="46" mass="5296">MFKTEKLPTTIMLALGYLLNAVTINWDSVSEMQDADGQHRQKQPFQ</sequence>
<keyword evidence="3" id="KW-1185">Reference proteome</keyword>
<dbReference type="AlphaFoldDB" id="C6W4N7"/>
<keyword evidence="1" id="KW-0812">Transmembrane</keyword>
<evidence type="ECO:0000313" key="2">
    <source>
        <dbReference type="EMBL" id="ACT95861.1"/>
    </source>
</evidence>
<dbReference type="KEGG" id="dfe:Dfer_4660"/>
<proteinExistence type="predicted"/>
<dbReference type="HOGENOM" id="CLU_3182996_0_0_10"/>
<evidence type="ECO:0000313" key="3">
    <source>
        <dbReference type="Proteomes" id="UP000002011"/>
    </source>
</evidence>
<feature type="transmembrane region" description="Helical" evidence="1">
    <location>
        <begin position="7"/>
        <end position="26"/>
    </location>
</feature>
<protein>
    <submittedName>
        <fullName evidence="2">Uncharacterized protein</fullName>
    </submittedName>
</protein>
<gene>
    <name evidence="2" type="ordered locus">Dfer_4660</name>
</gene>
<organism evidence="2 3">
    <name type="scientific">Dyadobacter fermentans (strain ATCC 700827 / DSM 18053 / CIP 107007 / KCTC 52180 / NS114)</name>
    <dbReference type="NCBI Taxonomy" id="471854"/>
    <lineage>
        <taxon>Bacteria</taxon>
        <taxon>Pseudomonadati</taxon>
        <taxon>Bacteroidota</taxon>
        <taxon>Cytophagia</taxon>
        <taxon>Cytophagales</taxon>
        <taxon>Spirosomataceae</taxon>
        <taxon>Dyadobacter</taxon>
    </lineage>
</organism>
<name>C6W4N7_DYAFD</name>
<accession>C6W4N7</accession>
<dbReference type="Proteomes" id="UP000002011">
    <property type="component" value="Chromosome"/>
</dbReference>
<reference evidence="2 3" key="1">
    <citation type="journal article" date="2009" name="Stand. Genomic Sci.">
        <title>Complete genome sequence of Dyadobacter fermentans type strain (NS114).</title>
        <authorList>
            <person name="Lang E."/>
            <person name="Lapidus A."/>
            <person name="Chertkov O."/>
            <person name="Brettin T."/>
            <person name="Detter J.C."/>
            <person name="Han C."/>
            <person name="Copeland A."/>
            <person name="Glavina Del Rio T."/>
            <person name="Nolan M."/>
            <person name="Chen F."/>
            <person name="Lucas S."/>
            <person name="Tice H."/>
            <person name="Cheng J.F."/>
            <person name="Land M."/>
            <person name="Hauser L."/>
            <person name="Chang Y.J."/>
            <person name="Jeffries C.D."/>
            <person name="Kopitz M."/>
            <person name="Bruce D."/>
            <person name="Goodwin L."/>
            <person name="Pitluck S."/>
            <person name="Ovchinnikova G."/>
            <person name="Pati A."/>
            <person name="Ivanova N."/>
            <person name="Mavrommatis K."/>
            <person name="Chen A."/>
            <person name="Palaniappan K."/>
            <person name="Chain P."/>
            <person name="Bristow J."/>
            <person name="Eisen J.A."/>
            <person name="Markowitz V."/>
            <person name="Hugenholtz P."/>
            <person name="Goker M."/>
            <person name="Rohde M."/>
            <person name="Kyrpides N.C."/>
            <person name="Klenk H.P."/>
        </authorList>
    </citation>
    <scope>NUCLEOTIDE SEQUENCE [LARGE SCALE GENOMIC DNA]</scope>
    <source>
        <strain evidence="3">ATCC 700827 / DSM 18053 / CIP 107007 / KCTC 52180 / NS114</strain>
    </source>
</reference>
<keyword evidence="1" id="KW-0472">Membrane</keyword>
<evidence type="ECO:0000256" key="1">
    <source>
        <dbReference type="SAM" id="Phobius"/>
    </source>
</evidence>
<keyword evidence="1" id="KW-1133">Transmembrane helix</keyword>
<dbReference type="EMBL" id="CP001619">
    <property type="protein sequence ID" value="ACT95861.1"/>
    <property type="molecule type" value="Genomic_DNA"/>
</dbReference>